<accession>A0A7J7UX87</accession>
<reference evidence="2 3" key="1">
    <citation type="journal article" date="2020" name="Nature">
        <title>Six reference-quality genomes reveal evolution of bat adaptations.</title>
        <authorList>
            <person name="Jebb D."/>
            <person name="Huang Z."/>
            <person name="Pippel M."/>
            <person name="Hughes G.M."/>
            <person name="Lavrichenko K."/>
            <person name="Devanna P."/>
            <person name="Winkler S."/>
            <person name="Jermiin L.S."/>
            <person name="Skirmuntt E.C."/>
            <person name="Katzourakis A."/>
            <person name="Burkitt-Gray L."/>
            <person name="Ray D.A."/>
            <person name="Sullivan K.A.M."/>
            <person name="Roscito J.G."/>
            <person name="Kirilenko B.M."/>
            <person name="Davalos L.M."/>
            <person name="Corthals A.P."/>
            <person name="Power M.L."/>
            <person name="Jones G."/>
            <person name="Ransome R.D."/>
            <person name="Dechmann D.K.N."/>
            <person name="Locatelli A.G."/>
            <person name="Puechmaille S.J."/>
            <person name="Fedrigo O."/>
            <person name="Jarvis E.D."/>
            <person name="Hiller M."/>
            <person name="Vernes S.C."/>
            <person name="Myers E.W."/>
            <person name="Teeling E.C."/>
        </authorList>
    </citation>
    <scope>NUCLEOTIDE SEQUENCE [LARGE SCALE GENOMIC DNA]</scope>
    <source>
        <strain evidence="2">MRhiFer1</strain>
        <tissue evidence="2">Lung</tissue>
    </source>
</reference>
<protein>
    <submittedName>
        <fullName evidence="2">Uncharacterized protein</fullName>
    </submittedName>
</protein>
<dbReference type="AlphaFoldDB" id="A0A7J7UX87"/>
<feature type="compositionally biased region" description="Polar residues" evidence="1">
    <location>
        <begin position="64"/>
        <end position="81"/>
    </location>
</feature>
<evidence type="ECO:0000313" key="2">
    <source>
        <dbReference type="EMBL" id="KAF6317483.1"/>
    </source>
</evidence>
<comment type="caution">
    <text evidence="2">The sequence shown here is derived from an EMBL/GenBank/DDBJ whole genome shotgun (WGS) entry which is preliminary data.</text>
</comment>
<dbReference type="Proteomes" id="UP000585614">
    <property type="component" value="Unassembled WGS sequence"/>
</dbReference>
<name>A0A7J7UX87_RHIFE</name>
<proteinExistence type="predicted"/>
<evidence type="ECO:0000313" key="3">
    <source>
        <dbReference type="Proteomes" id="UP000585614"/>
    </source>
</evidence>
<organism evidence="2 3">
    <name type="scientific">Rhinolophus ferrumequinum</name>
    <name type="common">Greater horseshoe bat</name>
    <dbReference type="NCBI Taxonomy" id="59479"/>
    <lineage>
        <taxon>Eukaryota</taxon>
        <taxon>Metazoa</taxon>
        <taxon>Chordata</taxon>
        <taxon>Craniata</taxon>
        <taxon>Vertebrata</taxon>
        <taxon>Euteleostomi</taxon>
        <taxon>Mammalia</taxon>
        <taxon>Eutheria</taxon>
        <taxon>Laurasiatheria</taxon>
        <taxon>Chiroptera</taxon>
        <taxon>Yinpterochiroptera</taxon>
        <taxon>Rhinolophoidea</taxon>
        <taxon>Rhinolophidae</taxon>
        <taxon>Rhinolophinae</taxon>
        <taxon>Rhinolophus</taxon>
    </lineage>
</organism>
<evidence type="ECO:0000256" key="1">
    <source>
        <dbReference type="SAM" id="MobiDB-lite"/>
    </source>
</evidence>
<dbReference type="EMBL" id="JACAGC010000015">
    <property type="protein sequence ID" value="KAF6317483.1"/>
    <property type="molecule type" value="Genomic_DNA"/>
</dbReference>
<sequence length="142" mass="15473">MKKCTECTGNNETWRCRSLPPGSCQVLRHLFAPHPPHLLFPAALITEGRGPLNSKGLECRARGDTTQTEGQNSALQRSYQPSKRWMGQGNGCRKKTLRWQLPGSPGPSCQVVLPGAPQTLHEPTVDPASHRSCFQLGSVSGD</sequence>
<gene>
    <name evidence="2" type="ORF">mRhiFer1_008533</name>
</gene>
<feature type="region of interest" description="Disordered" evidence="1">
    <location>
        <begin position="62"/>
        <end position="89"/>
    </location>
</feature>